<sequence length="157" mass="17099">LGQLQTKVLLQEAGIPRGLLPLLDIVECGYLEETGFVWVKQKKKVENYFDKVGRMVSYAVEITTYVEEYRIEKLTGVKVKELMLSLTLSEISVDGSVSSPASKLTCKTSASLFASSPPPPSSSPATLPASPGTLSSLLRLCEQTSNSSNRIRRSSRS</sequence>
<accession>A0A843XFJ5</accession>
<dbReference type="InterPro" id="IPR036758">
    <property type="entry name" value="At5g01610-like"/>
</dbReference>
<keyword evidence="2" id="KW-1185">Reference proteome</keyword>
<organism evidence="1 2">
    <name type="scientific">Colocasia esculenta</name>
    <name type="common">Wild taro</name>
    <name type="synonym">Arum esculentum</name>
    <dbReference type="NCBI Taxonomy" id="4460"/>
    <lineage>
        <taxon>Eukaryota</taxon>
        <taxon>Viridiplantae</taxon>
        <taxon>Streptophyta</taxon>
        <taxon>Embryophyta</taxon>
        <taxon>Tracheophyta</taxon>
        <taxon>Spermatophyta</taxon>
        <taxon>Magnoliopsida</taxon>
        <taxon>Liliopsida</taxon>
        <taxon>Araceae</taxon>
        <taxon>Aroideae</taxon>
        <taxon>Colocasieae</taxon>
        <taxon>Colocasia</taxon>
    </lineage>
</organism>
<dbReference type="AlphaFoldDB" id="A0A843XFJ5"/>
<dbReference type="Proteomes" id="UP000652761">
    <property type="component" value="Unassembled WGS sequence"/>
</dbReference>
<evidence type="ECO:0000313" key="2">
    <source>
        <dbReference type="Proteomes" id="UP000652761"/>
    </source>
</evidence>
<proteinExistence type="predicted"/>
<protein>
    <submittedName>
        <fullName evidence="1">Uncharacterized protein</fullName>
    </submittedName>
</protein>
<comment type="caution">
    <text evidence="1">The sequence shown here is derived from an EMBL/GenBank/DDBJ whole genome shotgun (WGS) entry which is preliminary data.</text>
</comment>
<dbReference type="PANTHER" id="PTHR31676:SF10">
    <property type="entry name" value="EXPRESSED PROTEIN"/>
    <property type="match status" value="1"/>
</dbReference>
<dbReference type="EMBL" id="NMUH01007922">
    <property type="protein sequence ID" value="MQM18032.1"/>
    <property type="molecule type" value="Genomic_DNA"/>
</dbReference>
<evidence type="ECO:0000313" key="1">
    <source>
        <dbReference type="EMBL" id="MQM18032.1"/>
    </source>
</evidence>
<feature type="non-terminal residue" evidence="1">
    <location>
        <position position="1"/>
    </location>
</feature>
<reference evidence="1" key="1">
    <citation type="submission" date="2017-07" db="EMBL/GenBank/DDBJ databases">
        <title>Taro Niue Genome Assembly and Annotation.</title>
        <authorList>
            <person name="Atibalentja N."/>
            <person name="Keating K."/>
            <person name="Fields C.J."/>
        </authorList>
    </citation>
    <scope>NUCLEOTIDE SEQUENCE</scope>
    <source>
        <strain evidence="1">Niue_2</strain>
        <tissue evidence="1">Leaf</tissue>
    </source>
</reference>
<dbReference type="PANTHER" id="PTHR31676">
    <property type="entry name" value="T31J12.3 PROTEIN-RELATED"/>
    <property type="match status" value="1"/>
</dbReference>
<dbReference type="SUPFAM" id="SSF141562">
    <property type="entry name" value="At5g01610-like"/>
    <property type="match status" value="1"/>
</dbReference>
<dbReference type="Gene3D" id="2.30.240.10">
    <property type="entry name" value="At5g01610-like"/>
    <property type="match status" value="1"/>
</dbReference>
<dbReference type="Pfam" id="PF04398">
    <property type="entry name" value="DUF538"/>
    <property type="match status" value="1"/>
</dbReference>
<name>A0A843XFJ5_COLES</name>
<gene>
    <name evidence="1" type="ORF">Taro_051017</name>
</gene>
<dbReference type="OrthoDB" id="1878965at2759"/>
<dbReference type="InterPro" id="IPR007493">
    <property type="entry name" value="DUF538"/>
</dbReference>